<dbReference type="InterPro" id="IPR036388">
    <property type="entry name" value="WH-like_DNA-bd_sf"/>
</dbReference>
<evidence type="ECO:0000256" key="5">
    <source>
        <dbReference type="PROSITE-ProRule" id="PRU01091"/>
    </source>
</evidence>
<dbReference type="InterPro" id="IPR001867">
    <property type="entry name" value="OmpR/PhoB-type_DNA-bd"/>
</dbReference>
<dbReference type="Proteomes" id="UP001236795">
    <property type="component" value="Unassembled WGS sequence"/>
</dbReference>
<name>A0ABU0KQ74_9ACTN</name>
<dbReference type="Pfam" id="PF00486">
    <property type="entry name" value="Trans_reg_C"/>
    <property type="match status" value="1"/>
</dbReference>
<dbReference type="CDD" id="cd00383">
    <property type="entry name" value="trans_reg_C"/>
    <property type="match status" value="1"/>
</dbReference>
<dbReference type="PANTHER" id="PTHR48111">
    <property type="entry name" value="REGULATOR OF RPOS"/>
    <property type="match status" value="1"/>
</dbReference>
<comment type="caution">
    <text evidence="7">The sequence shown here is derived from an EMBL/GenBank/DDBJ whole genome shotgun (WGS) entry which is preliminary data.</text>
</comment>
<evidence type="ECO:0000259" key="6">
    <source>
        <dbReference type="PROSITE" id="PS51755"/>
    </source>
</evidence>
<sequence length="197" mass="21786">MTTALPHPTASLRPLPDTRHLHLVADGVRQDAEDPASPPLVGYLLLVPQGTDPLDLFVKDRPRPEFRLVAADMTAEVTAGATAPPPRQPADDAVRIDTARRTAEVDGRELDLTYLEFELLAHLVRRPHLVQSRETLVAAVWGYHHVGDGRTVDVHIARLRRKLGAAHRHRIVTVRSIGYKYVPDQQDSPHAAPCGRS</sequence>
<dbReference type="SMART" id="SM00862">
    <property type="entry name" value="Trans_reg_C"/>
    <property type="match status" value="1"/>
</dbReference>
<protein>
    <submittedName>
        <fullName evidence="7">DNA-binding winged helix-turn-helix (WHTH) protein</fullName>
    </submittedName>
</protein>
<evidence type="ECO:0000256" key="2">
    <source>
        <dbReference type="ARBA" id="ARBA00023015"/>
    </source>
</evidence>
<gene>
    <name evidence="7" type="ORF">QO019_006494</name>
</gene>
<evidence type="ECO:0000313" key="8">
    <source>
        <dbReference type="Proteomes" id="UP001236795"/>
    </source>
</evidence>
<dbReference type="GO" id="GO:0003677">
    <property type="term" value="F:DNA binding"/>
    <property type="evidence" value="ECO:0007669"/>
    <property type="project" value="UniProtKB-KW"/>
</dbReference>
<dbReference type="Gene3D" id="1.10.10.10">
    <property type="entry name" value="Winged helix-like DNA-binding domain superfamily/Winged helix DNA-binding domain"/>
    <property type="match status" value="1"/>
</dbReference>
<keyword evidence="3 5" id="KW-0238">DNA-binding</keyword>
<keyword evidence="4" id="KW-0804">Transcription</keyword>
<evidence type="ECO:0000256" key="4">
    <source>
        <dbReference type="ARBA" id="ARBA00023163"/>
    </source>
</evidence>
<evidence type="ECO:0000313" key="7">
    <source>
        <dbReference type="EMBL" id="MDQ0491596.1"/>
    </source>
</evidence>
<keyword evidence="2" id="KW-0805">Transcription regulation</keyword>
<keyword evidence="8" id="KW-1185">Reference proteome</keyword>
<dbReference type="SUPFAM" id="SSF46894">
    <property type="entry name" value="C-terminal effector domain of the bipartite response regulators"/>
    <property type="match status" value="1"/>
</dbReference>
<dbReference type="RefSeq" id="WP_161231467.1">
    <property type="nucleotide sequence ID" value="NZ_JAUSWC010000036.1"/>
</dbReference>
<keyword evidence="1" id="KW-0597">Phosphoprotein</keyword>
<dbReference type="InterPro" id="IPR016032">
    <property type="entry name" value="Sig_transdc_resp-reg_C-effctor"/>
</dbReference>
<accession>A0ABU0KQ74</accession>
<proteinExistence type="predicted"/>
<reference evidence="7 8" key="1">
    <citation type="submission" date="2023-07" db="EMBL/GenBank/DDBJ databases">
        <title>Genomic Encyclopedia of Type Strains, Phase IV (KMG-IV): sequencing the most valuable type-strain genomes for metagenomic binning, comparative biology and taxonomic classification.</title>
        <authorList>
            <person name="Goeker M."/>
        </authorList>
    </citation>
    <scope>NUCLEOTIDE SEQUENCE [LARGE SCALE GENOMIC DNA]</scope>
    <source>
        <strain evidence="7 8">DSM 40573</strain>
    </source>
</reference>
<evidence type="ECO:0000256" key="3">
    <source>
        <dbReference type="ARBA" id="ARBA00023125"/>
    </source>
</evidence>
<dbReference type="PANTHER" id="PTHR48111:SF4">
    <property type="entry name" value="DNA-BINDING DUAL TRANSCRIPTIONAL REGULATOR OMPR"/>
    <property type="match status" value="1"/>
</dbReference>
<dbReference type="EMBL" id="JAUSWC010000036">
    <property type="protein sequence ID" value="MDQ0491596.1"/>
    <property type="molecule type" value="Genomic_DNA"/>
</dbReference>
<organism evidence="7 8">
    <name type="scientific">Streptomyces thermodiastaticus</name>
    <dbReference type="NCBI Taxonomy" id="44061"/>
    <lineage>
        <taxon>Bacteria</taxon>
        <taxon>Bacillati</taxon>
        <taxon>Actinomycetota</taxon>
        <taxon>Actinomycetes</taxon>
        <taxon>Kitasatosporales</taxon>
        <taxon>Streptomycetaceae</taxon>
        <taxon>Streptomyces</taxon>
    </lineage>
</organism>
<evidence type="ECO:0000256" key="1">
    <source>
        <dbReference type="ARBA" id="ARBA00022553"/>
    </source>
</evidence>
<dbReference type="InterPro" id="IPR039420">
    <property type="entry name" value="WalR-like"/>
</dbReference>
<feature type="domain" description="OmpR/PhoB-type" evidence="6">
    <location>
        <begin position="84"/>
        <end position="183"/>
    </location>
</feature>
<dbReference type="PROSITE" id="PS51755">
    <property type="entry name" value="OMPR_PHOB"/>
    <property type="match status" value="1"/>
</dbReference>
<feature type="DNA-binding region" description="OmpR/PhoB-type" evidence="5">
    <location>
        <begin position="84"/>
        <end position="183"/>
    </location>
</feature>